<dbReference type="AlphaFoldDB" id="A0A2S6FET6"/>
<evidence type="ECO:0000313" key="1">
    <source>
        <dbReference type="EMBL" id="PPK35925.1"/>
    </source>
</evidence>
<dbReference type="Gene3D" id="2.60.40.2700">
    <property type="match status" value="1"/>
</dbReference>
<evidence type="ECO:0000313" key="2">
    <source>
        <dbReference type="Proteomes" id="UP000238541"/>
    </source>
</evidence>
<accession>A0A2S6FET6</accession>
<name>A0A2S6FET6_9PSED</name>
<keyword evidence="2" id="KW-1185">Reference proteome</keyword>
<dbReference type="InterPro" id="IPR054665">
    <property type="entry name" value="ZirU-like_dom"/>
</dbReference>
<organism evidence="1 2">
    <name type="scientific">Pseudomonas laurylsulfatiphila</name>
    <dbReference type="NCBI Taxonomy" id="2011015"/>
    <lineage>
        <taxon>Bacteria</taxon>
        <taxon>Pseudomonadati</taxon>
        <taxon>Pseudomonadota</taxon>
        <taxon>Gammaproteobacteria</taxon>
        <taxon>Pseudomonadales</taxon>
        <taxon>Pseudomonadaceae</taxon>
        <taxon>Pseudomonas</taxon>
    </lineage>
</organism>
<proteinExistence type="predicted"/>
<reference evidence="2" key="1">
    <citation type="submission" date="2017-06" db="EMBL/GenBank/DDBJ databases">
        <authorList>
            <person name="Furmanczyk E.M."/>
        </authorList>
    </citation>
    <scope>NUCLEOTIDE SEQUENCE [LARGE SCALE GENOMIC DNA]</scope>
    <source>
        <strain evidence="2">AP3_16</strain>
    </source>
</reference>
<gene>
    <name evidence="1" type="ORF">CD175_27440</name>
</gene>
<dbReference type="EMBL" id="NIRS01000008">
    <property type="protein sequence ID" value="PPK35925.1"/>
    <property type="molecule type" value="Genomic_DNA"/>
</dbReference>
<evidence type="ECO:0008006" key="3">
    <source>
        <dbReference type="Google" id="ProtNLM"/>
    </source>
</evidence>
<protein>
    <recommendedName>
        <fullName evidence="3">Invasin family protein</fullName>
    </recommendedName>
</protein>
<sequence length="189" mass="19043">MAAPVVNYTDNDSNGLLTAGDTLSVVDGAFNDVDGDAQIASTYRWLVDGAEVSTAGTYGIAAGDAGKSITLFAVPRTDAAITDPSEGIEVAASGGTADPDGNGQIPVATGDALVSVAVSGYVNGTTPQVGSLLTATPTCVSTCGTVNYQWQIEDAVGSGNFVDIAGATNATYMPLKDDQKRMIQVVASN</sequence>
<dbReference type="Proteomes" id="UP000238541">
    <property type="component" value="Unassembled WGS sequence"/>
</dbReference>
<dbReference type="NCBIfam" id="NF040485">
    <property type="entry name" value="ZirU_fam"/>
    <property type="match status" value="1"/>
</dbReference>
<comment type="caution">
    <text evidence="1">The sequence shown here is derived from an EMBL/GenBank/DDBJ whole genome shotgun (WGS) entry which is preliminary data.</text>
</comment>